<dbReference type="InterPro" id="IPR016024">
    <property type="entry name" value="ARM-type_fold"/>
</dbReference>
<evidence type="ECO:0000256" key="3">
    <source>
        <dbReference type="ARBA" id="ARBA00013746"/>
    </source>
</evidence>
<evidence type="ECO:0000256" key="4">
    <source>
        <dbReference type="ARBA" id="ARBA00022490"/>
    </source>
</evidence>
<comment type="subcellular location">
    <subcellularLocation>
        <location evidence="2">Cytoplasm</location>
    </subcellularLocation>
    <subcellularLocation>
        <location evidence="1">Nucleus</location>
    </subcellularLocation>
</comment>
<dbReference type="InterPro" id="IPR011989">
    <property type="entry name" value="ARM-like"/>
</dbReference>
<dbReference type="GO" id="GO:0005634">
    <property type="term" value="C:nucleus"/>
    <property type="evidence" value="ECO:0007669"/>
    <property type="project" value="UniProtKB-SubCell"/>
</dbReference>
<dbReference type="PANTHER" id="PTHR15651">
    <property type="entry name" value="ARMADILLO REPEAT-CONTAINING PROTEIN 8"/>
    <property type="match status" value="1"/>
</dbReference>
<keyword evidence="5" id="KW-0677">Repeat</keyword>
<proteinExistence type="predicted"/>
<feature type="repeat" description="ARM" evidence="8">
    <location>
        <begin position="57"/>
        <end position="101"/>
    </location>
</feature>
<keyword evidence="10" id="KW-1185">Reference proteome</keyword>
<dbReference type="GO" id="GO:0043161">
    <property type="term" value="P:proteasome-mediated ubiquitin-dependent protein catabolic process"/>
    <property type="evidence" value="ECO:0007669"/>
    <property type="project" value="TreeGrafter"/>
</dbReference>
<dbReference type="SMART" id="SM00185">
    <property type="entry name" value="ARM"/>
    <property type="match status" value="7"/>
</dbReference>
<gene>
    <name evidence="9" type="ORF">PHYEVI_LOCUS10862</name>
</gene>
<dbReference type="FunFam" id="1.25.10.10:FF:000070">
    <property type="entry name" value="armadillo repeat-containing protein 8 isoform X1"/>
    <property type="match status" value="1"/>
</dbReference>
<dbReference type="Gene3D" id="1.25.10.10">
    <property type="entry name" value="Leucine-rich Repeat Variant"/>
    <property type="match status" value="2"/>
</dbReference>
<evidence type="ECO:0000256" key="6">
    <source>
        <dbReference type="ARBA" id="ARBA00023242"/>
    </source>
</evidence>
<evidence type="ECO:0000256" key="5">
    <source>
        <dbReference type="ARBA" id="ARBA00022737"/>
    </source>
</evidence>
<name>A0A9N9U0Z8_PHYSR</name>
<dbReference type="Proteomes" id="UP001153712">
    <property type="component" value="Chromosome 8"/>
</dbReference>
<evidence type="ECO:0000256" key="1">
    <source>
        <dbReference type="ARBA" id="ARBA00004123"/>
    </source>
</evidence>
<evidence type="ECO:0000313" key="10">
    <source>
        <dbReference type="Proteomes" id="UP001153712"/>
    </source>
</evidence>
<dbReference type="InterPro" id="IPR021133">
    <property type="entry name" value="HEAT_type_2"/>
</dbReference>
<keyword evidence="4" id="KW-0963">Cytoplasm</keyword>
<evidence type="ECO:0000256" key="2">
    <source>
        <dbReference type="ARBA" id="ARBA00004496"/>
    </source>
</evidence>
<evidence type="ECO:0000256" key="8">
    <source>
        <dbReference type="PROSITE-ProRule" id="PRU00259"/>
    </source>
</evidence>
<evidence type="ECO:0000313" key="9">
    <source>
        <dbReference type="EMBL" id="CAG9864610.1"/>
    </source>
</evidence>
<accession>A0A9N9U0Z8</accession>
<feature type="repeat" description="HEAT" evidence="7">
    <location>
        <begin position="365"/>
        <end position="401"/>
    </location>
</feature>
<dbReference type="InterPro" id="IPR038739">
    <property type="entry name" value="ARMC8/Vid28"/>
</dbReference>
<dbReference type="Pfam" id="PF00514">
    <property type="entry name" value="Arm"/>
    <property type="match status" value="1"/>
</dbReference>
<dbReference type="AlphaFoldDB" id="A0A9N9U0Z8"/>
<dbReference type="InterPro" id="IPR000225">
    <property type="entry name" value="Armadillo"/>
</dbReference>
<organism evidence="9 10">
    <name type="scientific">Phyllotreta striolata</name>
    <name type="common">Striped flea beetle</name>
    <name type="synonym">Crioceris striolata</name>
    <dbReference type="NCBI Taxonomy" id="444603"/>
    <lineage>
        <taxon>Eukaryota</taxon>
        <taxon>Metazoa</taxon>
        <taxon>Ecdysozoa</taxon>
        <taxon>Arthropoda</taxon>
        <taxon>Hexapoda</taxon>
        <taxon>Insecta</taxon>
        <taxon>Pterygota</taxon>
        <taxon>Neoptera</taxon>
        <taxon>Endopterygota</taxon>
        <taxon>Coleoptera</taxon>
        <taxon>Polyphaga</taxon>
        <taxon>Cucujiformia</taxon>
        <taxon>Chrysomeloidea</taxon>
        <taxon>Chrysomelidae</taxon>
        <taxon>Galerucinae</taxon>
        <taxon>Alticini</taxon>
        <taxon>Phyllotreta</taxon>
    </lineage>
</organism>
<dbReference type="EMBL" id="OU900101">
    <property type="protein sequence ID" value="CAG9864610.1"/>
    <property type="molecule type" value="Genomic_DNA"/>
</dbReference>
<keyword evidence="6" id="KW-0539">Nucleus</keyword>
<dbReference type="GO" id="GO:0005737">
    <property type="term" value="C:cytoplasm"/>
    <property type="evidence" value="ECO:0007669"/>
    <property type="project" value="UniProtKB-SubCell"/>
</dbReference>
<dbReference type="PROSITE" id="PS50077">
    <property type="entry name" value="HEAT_REPEAT"/>
    <property type="match status" value="1"/>
</dbReference>
<sequence length="665" mass="73369">MLLEMQVFTAFMDVESTRSYIDDLYSKDPSKCLQSIVCIKNSVIGSNRQKESVIAQGIVPRLLFLLKDKNTKVNVRVEAAVTIGSLAKGKEEHVELLMNSGTSQILLDVLEENEPRLIDSCLCCLRTLSQHASSFDVKYDTKSLQKLLSYAGPKDSLQRQSCVANIITSACKGPTEQNILCSIGAPAALASLLSVQNYSVTIPIVTCLATMCWNNSIVAGVIVNTSCKGIRIPDYLEILISRDRPIDMQLGAARCLTNLYRAGAISAYDPVITYRTLPCLVRLCQVERDREDTHRAVAADTLAYLTEVDSNLQQVAAISNQLVGALVDLLKSPNAADRGAAFRAFASLGANDEDIRKRIIDTKCLMDRVVDGLGDENKEIRLAAVRCLHSLSRSVQQLRTTFQDHSVWRPLMTLLTGKMIHWTYSIDNPSTELLTAASSALCNLLLEFSPAKEPMIQQGVVQLLATITSQSDPSLRLNGVWALMNLAFQAEQRLKSQILTTLGTDQIFRLLADQDTKVLMKTLGLLRNLVSPRTHTDMMMALHGAQIMQGVVLVLEGPHQPDIKEQALCILGNIADGERAREHIMSNEDVLKKLIDYMNHPAACLQESAVFCVNNLTRRGEPGAAERQTRLKELGVVKILQQLLSTTESNLFDRVKSALTQFAEV</sequence>
<protein>
    <recommendedName>
        <fullName evidence="3">Armadillo repeat-containing protein 8</fullName>
    </recommendedName>
</protein>
<dbReference type="OrthoDB" id="5559898at2759"/>
<dbReference type="SUPFAM" id="SSF48371">
    <property type="entry name" value="ARM repeat"/>
    <property type="match status" value="1"/>
</dbReference>
<evidence type="ECO:0000256" key="7">
    <source>
        <dbReference type="PROSITE-ProRule" id="PRU00103"/>
    </source>
</evidence>
<dbReference type="PANTHER" id="PTHR15651:SF7">
    <property type="entry name" value="ARMADILLO REPEAT-CONTAINING PROTEIN 8"/>
    <property type="match status" value="1"/>
</dbReference>
<dbReference type="GO" id="GO:0034657">
    <property type="term" value="C:GID complex"/>
    <property type="evidence" value="ECO:0007669"/>
    <property type="project" value="TreeGrafter"/>
</dbReference>
<reference evidence="9" key="1">
    <citation type="submission" date="2022-01" db="EMBL/GenBank/DDBJ databases">
        <authorList>
            <person name="King R."/>
        </authorList>
    </citation>
    <scope>NUCLEOTIDE SEQUENCE</scope>
</reference>
<dbReference type="PROSITE" id="PS50176">
    <property type="entry name" value="ARM_REPEAT"/>
    <property type="match status" value="1"/>
</dbReference>